<evidence type="ECO:0000313" key="6">
    <source>
        <dbReference type="Proteomes" id="UP000587800"/>
    </source>
</evidence>
<accession>A0ABR6SVZ3</accession>
<dbReference type="Pfam" id="PF18981">
    <property type="entry name" value="InlK_D3"/>
    <property type="match status" value="2"/>
</dbReference>
<dbReference type="Proteomes" id="UP000587800">
    <property type="component" value="Unassembled WGS sequence"/>
</dbReference>
<evidence type="ECO:0000256" key="1">
    <source>
        <dbReference type="ARBA" id="ARBA00022737"/>
    </source>
</evidence>
<protein>
    <submittedName>
        <fullName evidence="5">DUF5011 domain-containing protein</fullName>
    </submittedName>
</protein>
<keyword evidence="1" id="KW-0677">Repeat</keyword>
<keyword evidence="3" id="KW-1133">Transmembrane helix</keyword>
<organism evidence="5 6">
    <name type="scientific">Listeria immobilis</name>
    <dbReference type="NCBI Taxonomy" id="2713502"/>
    <lineage>
        <taxon>Bacteria</taxon>
        <taxon>Bacillati</taxon>
        <taxon>Bacillota</taxon>
        <taxon>Bacilli</taxon>
        <taxon>Bacillales</taxon>
        <taxon>Listeriaceae</taxon>
        <taxon>Listeria</taxon>
    </lineage>
</organism>
<evidence type="ECO:0000313" key="5">
    <source>
        <dbReference type="EMBL" id="MBC1509830.1"/>
    </source>
</evidence>
<dbReference type="PANTHER" id="PTHR24273">
    <property type="entry name" value="FI04643P-RELATED"/>
    <property type="match status" value="1"/>
</dbReference>
<dbReference type="InterPro" id="IPR013783">
    <property type="entry name" value="Ig-like_fold"/>
</dbReference>
<dbReference type="NCBIfam" id="TIGR01167">
    <property type="entry name" value="LPXTG_anchor"/>
    <property type="match status" value="1"/>
</dbReference>
<dbReference type="InterPro" id="IPR044056">
    <property type="entry name" value="InlI_Ig-like"/>
</dbReference>
<feature type="transmembrane region" description="Helical" evidence="3">
    <location>
        <begin position="344"/>
        <end position="363"/>
    </location>
</feature>
<dbReference type="Gene3D" id="2.60.40.10">
    <property type="entry name" value="Immunoglobulins"/>
    <property type="match status" value="4"/>
</dbReference>
<evidence type="ECO:0000256" key="2">
    <source>
        <dbReference type="SAM" id="MobiDB-lite"/>
    </source>
</evidence>
<dbReference type="InterPro" id="IPR003410">
    <property type="entry name" value="HYR_dom"/>
</dbReference>
<comment type="caution">
    <text evidence="5">The sequence shown here is derived from an EMBL/GenBank/DDBJ whole genome shotgun (WGS) entry which is preliminary data.</text>
</comment>
<dbReference type="PANTHER" id="PTHR24273:SF32">
    <property type="entry name" value="HYALIN"/>
    <property type="match status" value="1"/>
</dbReference>
<gene>
    <name evidence="5" type="ORF">HCJ59_08000</name>
</gene>
<feature type="region of interest" description="Disordered" evidence="2">
    <location>
        <begin position="315"/>
        <end position="343"/>
    </location>
</feature>
<keyword evidence="6" id="KW-1185">Reference proteome</keyword>
<dbReference type="PROSITE" id="PS50825">
    <property type="entry name" value="HYR"/>
    <property type="match status" value="1"/>
</dbReference>
<proteinExistence type="predicted"/>
<name>A0ABR6SVZ3_9LIST</name>
<feature type="domain" description="HYR" evidence="4">
    <location>
        <begin position="221"/>
        <end position="305"/>
    </location>
</feature>
<sequence>MQATVNDELDGNIQVTSDFAEKVNQNKVGIYPVKLDAVDTYGNKANPVTIYVQIENKIAPTLEKIKDQTIEATDKLSELSAIFGIEANDYMTGESLTITYTPDQSIQGNVPGTYPIKVSTKDTAGNTTESNVVLTIIDTTAPTFTAKQSSKKIEINTVAPNWLTFFGIQAIDIVDGDDTKQVKVDASEVKLAQLGEYHVYFTVTDQTGNVANQFITTVQVVDTTPPTLLVTKDKISYPKGKNVSENQFLQDVGASATDNNGIVSITTNFAKVVNWNQAGVYQVTITATDSSGNVTKNVIQVTVKDSDTAIIIKPKNESNNQRKGGSKNVSSKNKKNTPETGDTWNTELLLTGSLLLLAGIWLFRRKNTKTK</sequence>
<evidence type="ECO:0000256" key="3">
    <source>
        <dbReference type="SAM" id="Phobius"/>
    </source>
</evidence>
<reference evidence="5 6" key="1">
    <citation type="submission" date="2020-03" db="EMBL/GenBank/DDBJ databases">
        <title>Soil Listeria distribution.</title>
        <authorList>
            <person name="Liao J."/>
            <person name="Wiedmann M."/>
        </authorList>
    </citation>
    <scope>NUCLEOTIDE SEQUENCE [LARGE SCALE GENOMIC DNA]</scope>
    <source>
        <strain evidence="5 6">FSL L7-1515</strain>
    </source>
</reference>
<dbReference type="NCBIfam" id="NF033932">
    <property type="entry name" value="LapB_rpt_80"/>
    <property type="match status" value="2"/>
</dbReference>
<keyword evidence="3" id="KW-0812">Transmembrane</keyword>
<keyword evidence="3" id="KW-0472">Membrane</keyword>
<evidence type="ECO:0000259" key="4">
    <source>
        <dbReference type="PROSITE" id="PS50825"/>
    </source>
</evidence>
<dbReference type="EMBL" id="JAASUB010000008">
    <property type="protein sequence ID" value="MBC1509830.1"/>
    <property type="molecule type" value="Genomic_DNA"/>
</dbReference>